<keyword evidence="9 15" id="KW-0521">NADP</keyword>
<evidence type="ECO:0000256" key="8">
    <source>
        <dbReference type="ARBA" id="ARBA00022842"/>
    </source>
</evidence>
<dbReference type="GO" id="GO:0006097">
    <property type="term" value="P:glyoxylate cycle"/>
    <property type="evidence" value="ECO:0007669"/>
    <property type="project" value="UniProtKB-KW"/>
</dbReference>
<dbReference type="SMART" id="SM01329">
    <property type="entry name" value="Iso_dh"/>
    <property type="match status" value="1"/>
</dbReference>
<dbReference type="InterPro" id="IPR004439">
    <property type="entry name" value="Isocitrate_DH_NADP_dimer_prok"/>
</dbReference>
<keyword evidence="21" id="KW-1185">Reference proteome</keyword>
<dbReference type="GO" id="GO:0000287">
    <property type="term" value="F:magnesium ion binding"/>
    <property type="evidence" value="ECO:0007669"/>
    <property type="project" value="InterPro"/>
</dbReference>
<keyword evidence="10 20" id="KW-0560">Oxidoreductase</keyword>
<feature type="binding site" evidence="15">
    <location>
        <position position="389"/>
    </location>
    <ligand>
        <name>NADP(+)</name>
        <dbReference type="ChEBI" id="CHEBI:58349"/>
    </ligand>
</feature>
<evidence type="ECO:0000256" key="7">
    <source>
        <dbReference type="ARBA" id="ARBA00022723"/>
    </source>
</evidence>
<dbReference type="Gene3D" id="3.40.718.10">
    <property type="entry name" value="Isopropylmalate Dehydrogenase"/>
    <property type="match status" value="1"/>
</dbReference>
<comment type="subunit">
    <text evidence="3">Homodimer.</text>
</comment>
<evidence type="ECO:0000256" key="12">
    <source>
        <dbReference type="ARBA" id="ARBA00023554"/>
    </source>
</evidence>
<feature type="modified residue" description="Phosphoserine" evidence="18">
    <location>
        <position position="111"/>
    </location>
</feature>
<feature type="binding site" evidence="15">
    <location>
        <position position="102"/>
    </location>
    <ligand>
        <name>NADP(+)</name>
        <dbReference type="ChEBI" id="CHEBI:58349"/>
    </ligand>
</feature>
<evidence type="ECO:0000256" key="6">
    <source>
        <dbReference type="ARBA" id="ARBA00022532"/>
    </source>
</evidence>
<dbReference type="PANTHER" id="PTHR43504:SF1">
    <property type="entry name" value="ISOCITRATE DEHYDROGENASE [NADP]"/>
    <property type="match status" value="1"/>
</dbReference>
<evidence type="ECO:0000256" key="11">
    <source>
        <dbReference type="ARBA" id="ARBA00023211"/>
    </source>
</evidence>
<comment type="caution">
    <text evidence="20">The sequence shown here is derived from an EMBL/GenBank/DDBJ whole genome shotgun (WGS) entry which is preliminary data.</text>
</comment>
<feature type="binding site" evidence="15">
    <location>
        <begin position="337"/>
        <end position="343"/>
    </location>
    <ligand>
        <name>NADP(+)</name>
        <dbReference type="ChEBI" id="CHEBI:58349"/>
    </ligand>
</feature>
<dbReference type="Proteomes" id="UP000070404">
    <property type="component" value="Unassembled WGS sequence"/>
</dbReference>
<evidence type="ECO:0000256" key="5">
    <source>
        <dbReference type="ARBA" id="ARBA00022435"/>
    </source>
</evidence>
<evidence type="ECO:0000256" key="13">
    <source>
        <dbReference type="NCBIfam" id="TIGR00183"/>
    </source>
</evidence>
<dbReference type="AlphaFoldDB" id="A0A133VLM0"/>
<evidence type="ECO:0000256" key="1">
    <source>
        <dbReference type="ARBA" id="ARBA00001936"/>
    </source>
</evidence>
<feature type="binding site" evidence="14">
    <location>
        <position position="117"/>
    </location>
    <ligand>
        <name>D-threo-isocitrate</name>
        <dbReference type="ChEBI" id="CHEBI:15562"/>
    </ligand>
</feature>
<comment type="similarity">
    <text evidence="2">Belongs to the isocitrate and isopropylmalate dehydrogenases family.</text>
</comment>
<dbReference type="InterPro" id="IPR019818">
    <property type="entry name" value="IsoCit/isopropylmalate_DH_CS"/>
</dbReference>
<dbReference type="EMBL" id="LHYF01000003">
    <property type="protein sequence ID" value="KXB07356.1"/>
    <property type="molecule type" value="Genomic_DNA"/>
</dbReference>
<feature type="site" description="Critical for catalysis" evidence="17">
    <location>
        <position position="158"/>
    </location>
</feature>
<feature type="binding site" evidence="14">
    <location>
        <position position="113"/>
    </location>
    <ligand>
        <name>D-threo-isocitrate</name>
        <dbReference type="ChEBI" id="CHEBI:15562"/>
    </ligand>
</feature>
<accession>A0A133VLM0</accession>
<comment type="cofactor">
    <cofactor evidence="1">
        <name>Mn(2+)</name>
        <dbReference type="ChEBI" id="CHEBI:29035"/>
    </cofactor>
</comment>
<dbReference type="NCBIfam" id="NF005425">
    <property type="entry name" value="PRK07006.1"/>
    <property type="match status" value="1"/>
</dbReference>
<gene>
    <name evidence="20" type="ORF">AKJ52_00360</name>
</gene>
<dbReference type="InterPro" id="IPR024084">
    <property type="entry name" value="IsoPropMal-DH-like_dom"/>
</dbReference>
<dbReference type="SUPFAM" id="SSF53659">
    <property type="entry name" value="Isocitrate/Isopropylmalate dehydrogenase-like"/>
    <property type="match status" value="1"/>
</dbReference>
<evidence type="ECO:0000256" key="4">
    <source>
        <dbReference type="ARBA" id="ARBA00013013"/>
    </source>
</evidence>
<dbReference type="GO" id="GO:0006099">
    <property type="term" value="P:tricarboxylic acid cycle"/>
    <property type="evidence" value="ECO:0007669"/>
    <property type="project" value="UniProtKB-UniRule"/>
</dbReference>
<dbReference type="PANTHER" id="PTHR43504">
    <property type="entry name" value="ISOCITRATE DEHYDROGENASE [NADP]"/>
    <property type="match status" value="1"/>
</dbReference>
<keyword evidence="5" id="KW-0329">Glyoxylate bypass</keyword>
<keyword evidence="7" id="KW-0479">Metal-binding</keyword>
<dbReference type="PATRIC" id="fig|1698281.3.peg.306"/>
<dbReference type="GO" id="GO:0051287">
    <property type="term" value="F:NAD binding"/>
    <property type="evidence" value="ECO:0007669"/>
    <property type="project" value="InterPro"/>
</dbReference>
<evidence type="ECO:0000256" key="17">
    <source>
        <dbReference type="PIRSR" id="PIRSR604439-4"/>
    </source>
</evidence>
<evidence type="ECO:0000256" key="18">
    <source>
        <dbReference type="PIRSR" id="PIRSR604439-5"/>
    </source>
</evidence>
<evidence type="ECO:0000259" key="19">
    <source>
        <dbReference type="SMART" id="SM01329"/>
    </source>
</evidence>
<dbReference type="EC" id="1.1.1.42" evidence="4 13"/>
<proteinExistence type="inferred from homology"/>
<dbReference type="PROSITE" id="PS00470">
    <property type="entry name" value="IDH_IMDH"/>
    <property type="match status" value="1"/>
</dbReference>
<feature type="binding site" evidence="14">
    <location>
        <position position="127"/>
    </location>
    <ligand>
        <name>D-threo-isocitrate</name>
        <dbReference type="ChEBI" id="CHEBI:15562"/>
    </ligand>
</feature>
<feature type="modified residue" description="N6-acetyllysine" evidence="18">
    <location>
        <position position="140"/>
    </location>
</feature>
<feature type="binding site" evidence="15">
    <location>
        <position position="393"/>
    </location>
    <ligand>
        <name>NADP(+)</name>
        <dbReference type="ChEBI" id="CHEBI:58349"/>
    </ligand>
</feature>
<feature type="site" description="Critical for catalysis" evidence="17">
    <location>
        <position position="227"/>
    </location>
</feature>
<evidence type="ECO:0000256" key="10">
    <source>
        <dbReference type="ARBA" id="ARBA00023002"/>
    </source>
</evidence>
<feature type="binding site" evidence="14">
    <location>
        <position position="151"/>
    </location>
    <ligand>
        <name>D-threo-isocitrate</name>
        <dbReference type="ChEBI" id="CHEBI:15562"/>
    </ligand>
</feature>
<evidence type="ECO:0000256" key="3">
    <source>
        <dbReference type="ARBA" id="ARBA00011738"/>
    </source>
</evidence>
<dbReference type="Pfam" id="PF00180">
    <property type="entry name" value="Iso_dh"/>
    <property type="match status" value="1"/>
</dbReference>
<evidence type="ECO:0000256" key="9">
    <source>
        <dbReference type="ARBA" id="ARBA00022857"/>
    </source>
</evidence>
<organism evidence="20 21">
    <name type="scientific">candidate division MSBL1 archaeon SCGC-AAA382C18</name>
    <dbReference type="NCBI Taxonomy" id="1698281"/>
    <lineage>
        <taxon>Archaea</taxon>
        <taxon>Methanobacteriati</taxon>
        <taxon>Methanobacteriota</taxon>
        <taxon>candidate division MSBL1</taxon>
    </lineage>
</organism>
<dbReference type="NCBIfam" id="TIGR00183">
    <property type="entry name" value="prok_nadp_idh"/>
    <property type="match status" value="1"/>
</dbReference>
<feature type="binding site" evidence="14">
    <location>
        <position position="111"/>
    </location>
    <ligand>
        <name>D-threo-isocitrate</name>
        <dbReference type="ChEBI" id="CHEBI:15562"/>
    </ligand>
</feature>
<evidence type="ECO:0000256" key="16">
    <source>
        <dbReference type="PIRSR" id="PIRSR604439-3"/>
    </source>
</evidence>
<name>A0A133VLM0_9EURY</name>
<keyword evidence="11 16" id="KW-0464">Manganese</keyword>
<evidence type="ECO:0000256" key="14">
    <source>
        <dbReference type="PIRSR" id="PIRSR604439-1"/>
    </source>
</evidence>
<comment type="catalytic activity">
    <reaction evidence="12">
        <text>D-threo-isocitrate + NADP(+) = 2-oxoglutarate + CO2 + NADPH</text>
        <dbReference type="Rhea" id="RHEA:19629"/>
        <dbReference type="ChEBI" id="CHEBI:15562"/>
        <dbReference type="ChEBI" id="CHEBI:16526"/>
        <dbReference type="ChEBI" id="CHEBI:16810"/>
        <dbReference type="ChEBI" id="CHEBI:57783"/>
        <dbReference type="ChEBI" id="CHEBI:58349"/>
        <dbReference type="EC" id="1.1.1.42"/>
    </reaction>
</comment>
<evidence type="ECO:0000313" key="21">
    <source>
        <dbReference type="Proteomes" id="UP000070404"/>
    </source>
</evidence>
<protein>
    <recommendedName>
        <fullName evidence="4 13">Isocitrate dehydrogenase (NADP(+))</fullName>
        <ecNumber evidence="4 13">1.1.1.42</ecNumber>
    </recommendedName>
</protein>
<keyword evidence="6" id="KW-0816">Tricarboxylic acid cycle</keyword>
<comment type="cofactor">
    <cofactor evidence="16">
        <name>Mg(2+)</name>
        <dbReference type="ChEBI" id="CHEBI:18420"/>
    </cofactor>
    <cofactor evidence="16">
        <name>Mn(2+)</name>
        <dbReference type="ChEBI" id="CHEBI:29035"/>
    </cofactor>
    <text evidence="16">Binds 1 Mg(2+) or Mn(2+) ion per subunit.</text>
</comment>
<feature type="binding site" evidence="15">
    <location>
        <position position="350"/>
    </location>
    <ligand>
        <name>NADP(+)</name>
        <dbReference type="ChEBI" id="CHEBI:58349"/>
    </ligand>
</feature>
<evidence type="ECO:0000256" key="15">
    <source>
        <dbReference type="PIRSR" id="PIRSR604439-2"/>
    </source>
</evidence>
<reference evidence="20 21" key="1">
    <citation type="journal article" date="2016" name="Sci. Rep.">
        <title>Metabolic traits of an uncultured archaeal lineage -MSBL1- from brine pools of the Red Sea.</title>
        <authorList>
            <person name="Mwirichia R."/>
            <person name="Alam I."/>
            <person name="Rashid M."/>
            <person name="Vinu M."/>
            <person name="Ba-Alawi W."/>
            <person name="Anthony Kamau A."/>
            <person name="Kamanda Ngugi D."/>
            <person name="Goker M."/>
            <person name="Klenk H.P."/>
            <person name="Bajic V."/>
            <person name="Stingl U."/>
        </authorList>
    </citation>
    <scope>NUCLEOTIDE SEQUENCE [LARGE SCALE GENOMIC DNA]</scope>
    <source>
        <strain evidence="20">SCGC-AAA382C18</strain>
    </source>
</reference>
<dbReference type="GO" id="GO:0004450">
    <property type="term" value="F:isocitrate dehydrogenase (NADP+) activity"/>
    <property type="evidence" value="ECO:0007669"/>
    <property type="project" value="UniProtKB-UniRule"/>
</dbReference>
<feature type="binding site" evidence="16">
    <location>
        <position position="305"/>
    </location>
    <ligand>
        <name>Mg(2+)</name>
        <dbReference type="ChEBI" id="CHEBI:18420"/>
    </ligand>
</feature>
<evidence type="ECO:0000256" key="2">
    <source>
        <dbReference type="ARBA" id="ARBA00007769"/>
    </source>
</evidence>
<feature type="modified residue" description="N6-succinyllysine" evidence="18">
    <location>
        <position position="98"/>
    </location>
</feature>
<sequence length="417" mass="46582">MPRKYDKVPVPEEGEKIKYDGKELLVPDEPIIPQIEGDGTGKDVSPVAKKVLKAAAEKTGRDIHWMDIHAGETANEIYGKHLPQDTLDAIREFRLALKGPLTTPVGGGYRSLNVAIRQILDLYACVRPVYYLEGVPSPMKNPEEMDMVVFRENTEDVYAGIEWARGTEEVEKVRNFLNEEMGTEIPEDAGIGIKPISESATKRLIRKAINYALENKDRFQYVTLTHKGNIMKYTEGSFRDWGYEVAEEEYGEDVITENTLWEEREGEIPEDTVVVNDRLADNMLQQLITRTTNYDILAMPNLNGDYLSDAAGGQIGGLGVAPGSNIGDGRGVFEPTHGSAPKYAGQDKVNPTAEILSGRIMLEYMGWDDTQQLVKDAVEKTIKDKTVTYDIYRSIDGGEKVKCSEFGELVIENMDSF</sequence>
<feature type="domain" description="Isopropylmalate dehydrogenase-like" evidence="19">
    <location>
        <begin position="31"/>
        <end position="410"/>
    </location>
</feature>
<keyword evidence="8 16" id="KW-0460">Magnesium</keyword>
<evidence type="ECO:0000313" key="20">
    <source>
        <dbReference type="EMBL" id="KXB07356.1"/>
    </source>
</evidence>